<dbReference type="PANTHER" id="PTHR37089">
    <property type="entry name" value="PROTEIN U-RELATED"/>
    <property type="match status" value="1"/>
</dbReference>
<keyword evidence="3" id="KW-0167">Capsid protein</keyword>
<sequence length="183" mass="18855">MTSLRRAWPFAMLLAALDARADTGTNEQRVDRQFQVRAVITAGCLLGSGGSDVASYGNINFGPLGSLGSPVNRTSTPGSGSIVLQCTPGIALTIGIGAGANASSVTDGRFLAKGGERLRYQLYKDSAFSNVWGDGNNGATALSATFPSAGGTQSYPVYARLFSVTPMPSAGVYSDVVTVTVSY</sequence>
<accession>A0A7Y9XR17</accession>
<feature type="chain" id="PRO_5031049814" evidence="1">
    <location>
        <begin position="22"/>
        <end position="183"/>
    </location>
</feature>
<evidence type="ECO:0000313" key="3">
    <source>
        <dbReference type="EMBL" id="NYH74589.1"/>
    </source>
</evidence>
<feature type="signal peptide" evidence="1">
    <location>
        <begin position="1"/>
        <end position="21"/>
    </location>
</feature>
<dbReference type="InterPro" id="IPR007893">
    <property type="entry name" value="Spore_coat_U/FanG"/>
</dbReference>
<dbReference type="Proteomes" id="UP000578688">
    <property type="component" value="Unassembled WGS sequence"/>
</dbReference>
<dbReference type="SUPFAM" id="SSF49401">
    <property type="entry name" value="Bacterial adhesins"/>
    <property type="match status" value="1"/>
</dbReference>
<dbReference type="InterPro" id="IPR053167">
    <property type="entry name" value="Spore_coat_component"/>
</dbReference>
<keyword evidence="3" id="KW-0946">Virion</keyword>
<gene>
    <name evidence="3" type="ORF">FHR27_003199</name>
</gene>
<organism evidence="3 4">
    <name type="scientific">Phytopseudomonas flavescens</name>
    <dbReference type="NCBI Taxonomy" id="29435"/>
    <lineage>
        <taxon>Bacteria</taxon>
        <taxon>Pseudomonadati</taxon>
        <taxon>Pseudomonadota</taxon>
        <taxon>Gammaproteobacteria</taxon>
        <taxon>Pseudomonadales</taxon>
        <taxon>Pseudomonadaceae</taxon>
        <taxon>Phytopseudomonas</taxon>
    </lineage>
</organism>
<evidence type="ECO:0000256" key="1">
    <source>
        <dbReference type="SAM" id="SignalP"/>
    </source>
</evidence>
<comment type="caution">
    <text evidence="3">The sequence shown here is derived from an EMBL/GenBank/DDBJ whole genome shotgun (WGS) entry which is preliminary data.</text>
</comment>
<dbReference type="InterPro" id="IPR008966">
    <property type="entry name" value="Adhesion_dom_sf"/>
</dbReference>
<dbReference type="Pfam" id="PF05229">
    <property type="entry name" value="SCPU"/>
    <property type="match status" value="1"/>
</dbReference>
<protein>
    <submittedName>
        <fullName evidence="3">Spore coat protein U-like protein</fullName>
    </submittedName>
</protein>
<keyword evidence="4" id="KW-1185">Reference proteome</keyword>
<dbReference type="AlphaFoldDB" id="A0A7Y9XR17"/>
<dbReference type="EMBL" id="JACBYV010000001">
    <property type="protein sequence ID" value="NYH74589.1"/>
    <property type="molecule type" value="Genomic_DNA"/>
</dbReference>
<evidence type="ECO:0000313" key="4">
    <source>
        <dbReference type="Proteomes" id="UP000578688"/>
    </source>
</evidence>
<evidence type="ECO:0000259" key="2">
    <source>
        <dbReference type="Pfam" id="PF05229"/>
    </source>
</evidence>
<keyword evidence="1" id="KW-0732">Signal</keyword>
<dbReference type="PANTHER" id="PTHR37089:SF3">
    <property type="entry name" value="EXPORTED PROTEIN"/>
    <property type="match status" value="1"/>
</dbReference>
<dbReference type="SMART" id="SM00972">
    <property type="entry name" value="SCPU"/>
    <property type="match status" value="1"/>
</dbReference>
<proteinExistence type="predicted"/>
<name>A0A7Y9XR17_9GAMM</name>
<feature type="domain" description="Spore coat protein U/FanG" evidence="2">
    <location>
        <begin position="32"/>
        <end position="180"/>
    </location>
</feature>
<reference evidence="3 4" key="1">
    <citation type="submission" date="2020-07" db="EMBL/GenBank/DDBJ databases">
        <title>Genomic analyses of the natural microbiome of Caenorhabditis elegans.</title>
        <authorList>
            <person name="Samuel B."/>
        </authorList>
    </citation>
    <scope>NUCLEOTIDE SEQUENCE [LARGE SCALE GENOMIC DNA]</scope>
    <source>
        <strain evidence="3 4">BIGb0408</strain>
    </source>
</reference>